<sequence>MNKRLENLKRLIGTDVNVCMVKDGAPCRMCGDCLPGEEEDLEAEARSNYVRDAFDWRR</sequence>
<dbReference type="EMBL" id="LNGC01000248">
    <property type="protein sequence ID" value="KYC45008.1"/>
    <property type="molecule type" value="Genomic_DNA"/>
</dbReference>
<comment type="caution">
    <text evidence="1">The sequence shown here is derived from an EMBL/GenBank/DDBJ whole genome shotgun (WGS) entry which is preliminary data.</text>
</comment>
<name>A0A150IJE7_9EURY</name>
<evidence type="ECO:0000313" key="2">
    <source>
        <dbReference type="Proteomes" id="UP000075398"/>
    </source>
</evidence>
<dbReference type="Proteomes" id="UP000075398">
    <property type="component" value="Unassembled WGS sequence"/>
</dbReference>
<gene>
    <name evidence="1" type="ORF">AMQ22_02246</name>
</gene>
<protein>
    <submittedName>
        <fullName evidence="1">Uncharacterized protein</fullName>
    </submittedName>
</protein>
<accession>A0A150IJE7</accession>
<dbReference type="AlphaFoldDB" id="A0A150IJE7"/>
<reference evidence="1 2" key="1">
    <citation type="journal article" date="2016" name="ISME J.">
        <title>Chasing the elusive Euryarchaeota class WSA2: genomes reveal a uniquely fastidious methyl-reducing methanogen.</title>
        <authorList>
            <person name="Nobu M.K."/>
            <person name="Narihiro T."/>
            <person name="Kuroda K."/>
            <person name="Mei R."/>
            <person name="Liu W.T."/>
        </authorList>
    </citation>
    <scope>NUCLEOTIDE SEQUENCE [LARGE SCALE GENOMIC DNA]</scope>
    <source>
        <strain evidence="1">U1lsi0528_Bin055</strain>
    </source>
</reference>
<evidence type="ECO:0000313" key="1">
    <source>
        <dbReference type="EMBL" id="KYC45008.1"/>
    </source>
</evidence>
<organism evidence="1 2">
    <name type="scientific">Candidatus Methanofastidiosum methylothiophilum</name>
    <dbReference type="NCBI Taxonomy" id="1705564"/>
    <lineage>
        <taxon>Archaea</taxon>
        <taxon>Methanobacteriati</taxon>
        <taxon>Methanobacteriota</taxon>
        <taxon>Stenosarchaea group</taxon>
        <taxon>Candidatus Methanofastidiosia</taxon>
        <taxon>Candidatus Methanofastidiosales</taxon>
        <taxon>Candidatus Methanofastidiosaceae</taxon>
        <taxon>Candidatus Methanofastidiosum</taxon>
    </lineage>
</organism>
<proteinExistence type="predicted"/>